<dbReference type="InterPro" id="IPR044273">
    <property type="entry name" value="PIF3-like"/>
</dbReference>
<protein>
    <recommendedName>
        <fullName evidence="6">BHLH domain-containing protein</fullName>
    </recommendedName>
</protein>
<comment type="subcellular location">
    <subcellularLocation>
        <location evidence="1">Nucleus</location>
    </subcellularLocation>
</comment>
<feature type="compositionally biased region" description="Basic and acidic residues" evidence="5">
    <location>
        <begin position="133"/>
        <end position="144"/>
    </location>
</feature>
<dbReference type="SUPFAM" id="SSF47459">
    <property type="entry name" value="HLH, helix-loop-helix DNA-binding domain"/>
    <property type="match status" value="1"/>
</dbReference>
<feature type="compositionally biased region" description="Low complexity" evidence="5">
    <location>
        <begin position="591"/>
        <end position="602"/>
    </location>
</feature>
<feature type="compositionally biased region" description="Polar residues" evidence="5">
    <location>
        <begin position="299"/>
        <end position="310"/>
    </location>
</feature>
<evidence type="ECO:0000256" key="1">
    <source>
        <dbReference type="ARBA" id="ARBA00004123"/>
    </source>
</evidence>
<evidence type="ECO:0000256" key="2">
    <source>
        <dbReference type="ARBA" id="ARBA00023015"/>
    </source>
</evidence>
<comment type="caution">
    <text evidence="7">The sequence shown here is derived from an EMBL/GenBank/DDBJ whole genome shotgun (WGS) entry which is preliminary data.</text>
</comment>
<dbReference type="InterPro" id="IPR011598">
    <property type="entry name" value="bHLH_dom"/>
</dbReference>
<reference evidence="7 8" key="1">
    <citation type="journal article" date="2024" name="G3 (Bethesda)">
        <title>Genome assembly of Hibiscus sabdariffa L. provides insights into metabolisms of medicinal natural products.</title>
        <authorList>
            <person name="Kim T."/>
        </authorList>
    </citation>
    <scope>NUCLEOTIDE SEQUENCE [LARGE SCALE GENOMIC DNA]</scope>
    <source>
        <strain evidence="7">TK-2024</strain>
        <tissue evidence="7">Old leaves</tissue>
    </source>
</reference>
<evidence type="ECO:0000256" key="3">
    <source>
        <dbReference type="ARBA" id="ARBA00023163"/>
    </source>
</evidence>
<dbReference type="Proteomes" id="UP001396334">
    <property type="component" value="Unassembled WGS sequence"/>
</dbReference>
<gene>
    <name evidence="7" type="ORF">V6N11_016135</name>
</gene>
<keyword evidence="4" id="KW-0539">Nucleus</keyword>
<feature type="compositionally biased region" description="Basic and acidic residues" evidence="5">
    <location>
        <begin position="385"/>
        <end position="396"/>
    </location>
</feature>
<feature type="domain" description="BHLH" evidence="6">
    <location>
        <begin position="417"/>
        <end position="466"/>
    </location>
</feature>
<accession>A0ABR2TUA1</accession>
<dbReference type="InterPro" id="IPR047265">
    <property type="entry name" value="PIF1-like_bHLH"/>
</dbReference>
<feature type="region of interest" description="Disordered" evidence="5">
    <location>
        <begin position="225"/>
        <end position="245"/>
    </location>
</feature>
<evidence type="ECO:0000256" key="5">
    <source>
        <dbReference type="SAM" id="MobiDB-lite"/>
    </source>
</evidence>
<feature type="region of interest" description="Disordered" evidence="5">
    <location>
        <begin position="120"/>
        <end position="159"/>
    </location>
</feature>
<dbReference type="Pfam" id="PF00010">
    <property type="entry name" value="HLH"/>
    <property type="match status" value="1"/>
</dbReference>
<dbReference type="SMART" id="SM00353">
    <property type="entry name" value="HLH"/>
    <property type="match status" value="1"/>
</dbReference>
<proteinExistence type="predicted"/>
<dbReference type="CDD" id="cd11445">
    <property type="entry name" value="bHLH_AtPIF_like"/>
    <property type="match status" value="1"/>
</dbReference>
<evidence type="ECO:0000313" key="7">
    <source>
        <dbReference type="EMBL" id="KAK9041007.1"/>
    </source>
</evidence>
<dbReference type="InterPro" id="IPR036638">
    <property type="entry name" value="HLH_DNA-bd_sf"/>
</dbReference>
<feature type="region of interest" description="Disordered" evidence="5">
    <location>
        <begin position="355"/>
        <end position="432"/>
    </location>
</feature>
<dbReference type="PANTHER" id="PTHR46807:SF8">
    <property type="entry name" value="TRANSCRIPTION FACTOR PIF1-LIKE ISOFORM X2"/>
    <property type="match status" value="1"/>
</dbReference>
<feature type="compositionally biased region" description="Basic and acidic residues" evidence="5">
    <location>
        <begin position="417"/>
        <end position="432"/>
    </location>
</feature>
<feature type="compositionally biased region" description="Low complexity" evidence="5">
    <location>
        <begin position="225"/>
        <end position="236"/>
    </location>
</feature>
<keyword evidence="3" id="KW-0804">Transcription</keyword>
<keyword evidence="8" id="KW-1185">Reference proteome</keyword>
<name>A0ABR2TUA1_9ROSI</name>
<feature type="region of interest" description="Disordered" evidence="5">
    <location>
        <begin position="591"/>
        <end position="617"/>
    </location>
</feature>
<feature type="region of interest" description="Disordered" evidence="5">
    <location>
        <begin position="264"/>
        <end position="319"/>
    </location>
</feature>
<evidence type="ECO:0000313" key="8">
    <source>
        <dbReference type="Proteomes" id="UP001396334"/>
    </source>
</evidence>
<feature type="compositionally biased region" description="Basic residues" evidence="5">
    <location>
        <begin position="406"/>
        <end position="416"/>
    </location>
</feature>
<feature type="compositionally biased region" description="Low complexity" evidence="5">
    <location>
        <begin position="358"/>
        <end position="377"/>
    </location>
</feature>
<dbReference type="PANTHER" id="PTHR46807">
    <property type="entry name" value="TRANSCRIPTION FACTOR PIF3"/>
    <property type="match status" value="1"/>
</dbReference>
<evidence type="ECO:0000256" key="4">
    <source>
        <dbReference type="ARBA" id="ARBA00023242"/>
    </source>
</evidence>
<keyword evidence="2" id="KW-0805">Transcription regulation</keyword>
<feature type="compositionally biased region" description="Polar residues" evidence="5">
    <location>
        <begin position="548"/>
        <end position="569"/>
    </location>
</feature>
<dbReference type="EMBL" id="JBBPBN010000004">
    <property type="protein sequence ID" value="KAK9041007.1"/>
    <property type="molecule type" value="Genomic_DNA"/>
</dbReference>
<dbReference type="Gene3D" id="4.10.280.10">
    <property type="entry name" value="Helix-loop-helix DNA-binding domain"/>
    <property type="match status" value="1"/>
</dbReference>
<feature type="compositionally biased region" description="Basic and acidic residues" evidence="5">
    <location>
        <begin position="605"/>
        <end position="617"/>
    </location>
</feature>
<sequence length="617" mass="67678">MEFIMSNNKKESDGKSSLKLVFFFCGGSSSLLPTAVAAHINQDNSRFFWLFQFNFQAFLCLNCSNRRNMNQYCVPEFEMEDDYSILSSSILTPLGKPSRRDDELMELLWQNGQVVMQSQNQTTLKKSPPFKFPDADRSAPREIRSASQKHHHREQQHSVTDQLFMQEDELSAWLHYPISDANFDQDFNAGLLYPSSSPSGAVAPCVSSTVTTSAPPMLRRVSQVSVPASASASESAPGLPIPPARRNELDSARIQNFAYFSRHIPARTEQSKPSNSKNVMRESTVVDSSDTPAMAPESGSYQAMPSNTEAAASGGNKYKNNNAYASQSTAGVPHRQSTDVSLGANKDILGTCEFTVTSSPGGSSGSAEPAAQKAAQAGDRKRKGRELDDGECHSEDADFESEGTKKQNRGSSAKRSRAAEVHNLSERRRRDRINEKMRALQELIPRCNKSDKASMLDDAIEYLKSLQLQVQMMSMGCGMVPMMYPGAQQYIPPMGIGMGMGMDMGIFGRMMPYPNVLAGSALPTPATAAHLGPRFPVPPPVQAPDPSKLQSGNQSDPMLNTLGMQNINQPGPPNVADPYQQYIGLHQMQMPPSQSQAMAQPSTRRGYESNENHHQVT</sequence>
<organism evidence="7 8">
    <name type="scientific">Hibiscus sabdariffa</name>
    <name type="common">roselle</name>
    <dbReference type="NCBI Taxonomy" id="183260"/>
    <lineage>
        <taxon>Eukaryota</taxon>
        <taxon>Viridiplantae</taxon>
        <taxon>Streptophyta</taxon>
        <taxon>Embryophyta</taxon>
        <taxon>Tracheophyta</taxon>
        <taxon>Spermatophyta</taxon>
        <taxon>Magnoliopsida</taxon>
        <taxon>eudicotyledons</taxon>
        <taxon>Gunneridae</taxon>
        <taxon>Pentapetalae</taxon>
        <taxon>rosids</taxon>
        <taxon>malvids</taxon>
        <taxon>Malvales</taxon>
        <taxon>Malvaceae</taxon>
        <taxon>Malvoideae</taxon>
        <taxon>Hibiscus</taxon>
    </lineage>
</organism>
<dbReference type="PROSITE" id="PS50888">
    <property type="entry name" value="BHLH"/>
    <property type="match status" value="1"/>
</dbReference>
<feature type="region of interest" description="Disordered" evidence="5">
    <location>
        <begin position="529"/>
        <end position="577"/>
    </location>
</feature>
<evidence type="ECO:0000259" key="6">
    <source>
        <dbReference type="PROSITE" id="PS50888"/>
    </source>
</evidence>